<reference evidence="2 3" key="1">
    <citation type="submission" date="2024-11" db="EMBL/GenBank/DDBJ databases">
        <title>A near-complete genome assembly of Cinchona calisaya.</title>
        <authorList>
            <person name="Lian D.C."/>
            <person name="Zhao X.W."/>
            <person name="Wei L."/>
        </authorList>
    </citation>
    <scope>NUCLEOTIDE SEQUENCE [LARGE SCALE GENOMIC DNA]</scope>
    <source>
        <tissue evidence="2">Nenye</tissue>
    </source>
</reference>
<comment type="caution">
    <text evidence="2">The sequence shown here is derived from an EMBL/GenBank/DDBJ whole genome shotgun (WGS) entry which is preliminary data.</text>
</comment>
<dbReference type="EMBL" id="JBJUIK010000012">
    <property type="protein sequence ID" value="KAL3510434.1"/>
    <property type="molecule type" value="Genomic_DNA"/>
</dbReference>
<evidence type="ECO:0000256" key="1">
    <source>
        <dbReference type="SAM" id="MobiDB-lite"/>
    </source>
</evidence>
<organism evidence="2 3">
    <name type="scientific">Cinchona calisaya</name>
    <dbReference type="NCBI Taxonomy" id="153742"/>
    <lineage>
        <taxon>Eukaryota</taxon>
        <taxon>Viridiplantae</taxon>
        <taxon>Streptophyta</taxon>
        <taxon>Embryophyta</taxon>
        <taxon>Tracheophyta</taxon>
        <taxon>Spermatophyta</taxon>
        <taxon>Magnoliopsida</taxon>
        <taxon>eudicotyledons</taxon>
        <taxon>Gunneridae</taxon>
        <taxon>Pentapetalae</taxon>
        <taxon>asterids</taxon>
        <taxon>lamiids</taxon>
        <taxon>Gentianales</taxon>
        <taxon>Rubiaceae</taxon>
        <taxon>Cinchonoideae</taxon>
        <taxon>Cinchoneae</taxon>
        <taxon>Cinchona</taxon>
    </lineage>
</organism>
<protein>
    <submittedName>
        <fullName evidence="2">Uncharacterized protein</fullName>
    </submittedName>
</protein>
<dbReference type="Proteomes" id="UP001630127">
    <property type="component" value="Unassembled WGS sequence"/>
</dbReference>
<dbReference type="AlphaFoldDB" id="A0ABD2YSU3"/>
<gene>
    <name evidence="2" type="ORF">ACH5RR_029835</name>
</gene>
<feature type="compositionally biased region" description="Acidic residues" evidence="1">
    <location>
        <begin position="48"/>
        <end position="65"/>
    </location>
</feature>
<keyword evidence="3" id="KW-1185">Reference proteome</keyword>
<accession>A0ABD2YSU3</accession>
<evidence type="ECO:0000313" key="3">
    <source>
        <dbReference type="Proteomes" id="UP001630127"/>
    </source>
</evidence>
<name>A0ABD2YSU3_9GENT</name>
<evidence type="ECO:0000313" key="2">
    <source>
        <dbReference type="EMBL" id="KAL3510434.1"/>
    </source>
</evidence>
<proteinExistence type="predicted"/>
<sequence length="71" mass="8182">MASQGSNSRDPYVAFHPMLEVLNKEKKVLERVEAHVPIIYAEPVINFDEEPEDNLEEDPEEDLEGAIDKDW</sequence>
<feature type="region of interest" description="Disordered" evidence="1">
    <location>
        <begin position="48"/>
        <end position="71"/>
    </location>
</feature>